<proteinExistence type="predicted"/>
<feature type="non-terminal residue" evidence="2">
    <location>
        <position position="71"/>
    </location>
</feature>
<name>A0A6J4U4D4_9SPHN</name>
<protein>
    <submittedName>
        <fullName evidence="2">Uncharacterized protein</fullName>
    </submittedName>
</protein>
<evidence type="ECO:0000313" key="2">
    <source>
        <dbReference type="EMBL" id="CAA9540627.1"/>
    </source>
</evidence>
<feature type="compositionally biased region" description="Basic and acidic residues" evidence="1">
    <location>
        <begin position="29"/>
        <end position="39"/>
    </location>
</feature>
<feature type="compositionally biased region" description="Basic and acidic residues" evidence="1">
    <location>
        <begin position="55"/>
        <end position="71"/>
    </location>
</feature>
<feature type="compositionally biased region" description="Low complexity" evidence="1">
    <location>
        <begin position="40"/>
        <end position="54"/>
    </location>
</feature>
<gene>
    <name evidence="2" type="ORF">AVDCRST_MAG23-2028</name>
</gene>
<feature type="region of interest" description="Disordered" evidence="1">
    <location>
        <begin position="1"/>
        <end position="71"/>
    </location>
</feature>
<dbReference type="EMBL" id="CADCWD010000069">
    <property type="protein sequence ID" value="CAA9540627.1"/>
    <property type="molecule type" value="Genomic_DNA"/>
</dbReference>
<sequence>ETARPQKGVPAAHRAVPLGRARTRGGGRFPERQFRDRVPAEGSAAAAGRQGGAARAKETRPAREGRQGRQL</sequence>
<evidence type="ECO:0000256" key="1">
    <source>
        <dbReference type="SAM" id="MobiDB-lite"/>
    </source>
</evidence>
<reference evidence="2" key="1">
    <citation type="submission" date="2020-02" db="EMBL/GenBank/DDBJ databases">
        <authorList>
            <person name="Meier V. D."/>
        </authorList>
    </citation>
    <scope>NUCLEOTIDE SEQUENCE</scope>
    <source>
        <strain evidence="2">AVDCRST_MAG23</strain>
    </source>
</reference>
<dbReference type="AlphaFoldDB" id="A0A6J4U4D4"/>
<feature type="non-terminal residue" evidence="2">
    <location>
        <position position="1"/>
    </location>
</feature>
<accession>A0A6J4U4D4</accession>
<organism evidence="2">
    <name type="scientific">uncultured Sphingosinicella sp</name>
    <dbReference type="NCBI Taxonomy" id="478748"/>
    <lineage>
        <taxon>Bacteria</taxon>
        <taxon>Pseudomonadati</taxon>
        <taxon>Pseudomonadota</taxon>
        <taxon>Alphaproteobacteria</taxon>
        <taxon>Sphingomonadales</taxon>
        <taxon>Sphingosinicellaceae</taxon>
        <taxon>Sphingosinicella</taxon>
        <taxon>environmental samples</taxon>
    </lineage>
</organism>